<evidence type="ECO:0000256" key="2">
    <source>
        <dbReference type="ARBA" id="ARBA00022741"/>
    </source>
</evidence>
<keyword evidence="3" id="KW-0067">ATP-binding</keyword>
<dbReference type="InterPro" id="IPR041569">
    <property type="entry name" value="AAA_lid_3"/>
</dbReference>
<evidence type="ECO:0000313" key="8">
    <source>
        <dbReference type="EMBL" id="CAL6080763.1"/>
    </source>
</evidence>
<dbReference type="InterPro" id="IPR012340">
    <property type="entry name" value="NA-bd_OB-fold"/>
</dbReference>
<dbReference type="Pfam" id="PF17862">
    <property type="entry name" value="AAA_lid_3"/>
    <property type="match status" value="1"/>
</dbReference>
<dbReference type="SMART" id="SM00382">
    <property type="entry name" value="AAA"/>
    <property type="match status" value="1"/>
</dbReference>
<keyword evidence="7" id="KW-0645">Protease</keyword>
<evidence type="ECO:0000256" key="3">
    <source>
        <dbReference type="ARBA" id="ARBA00022840"/>
    </source>
</evidence>
<dbReference type="AlphaFoldDB" id="A0AA86R6Q9"/>
<dbReference type="InterPro" id="IPR050221">
    <property type="entry name" value="26S_Proteasome_ATPase"/>
</dbReference>
<accession>A0AA86R6Q9</accession>
<dbReference type="EMBL" id="CATOUU010001109">
    <property type="protein sequence ID" value="CAI9972451.1"/>
    <property type="molecule type" value="Genomic_DNA"/>
</dbReference>
<keyword evidence="5" id="KW-0175">Coiled coil</keyword>
<keyword evidence="2" id="KW-0547">Nucleotide-binding</keyword>
<protein>
    <submittedName>
        <fullName evidence="7">26S protease regulatory subunit S10B</fullName>
    </submittedName>
    <submittedName>
        <fullName evidence="8">26S_protease regulatory subunit S10B</fullName>
    </submittedName>
</protein>
<reference evidence="7" key="1">
    <citation type="submission" date="2023-06" db="EMBL/GenBank/DDBJ databases">
        <authorList>
            <person name="Kurt Z."/>
        </authorList>
    </citation>
    <scope>NUCLEOTIDE SEQUENCE</scope>
</reference>
<proteinExistence type="inferred from homology"/>
<sequence>MCQLKLSNSRNSLGKRCKRREQEIKIIQHQIALVLNCFVCTYIHPDKVPAKVLESFCGRISRVGSGNKVQKQYFKYVLVQSFTQSFSFHNQNSPKFRAISVYFHFFLYMTENDLFLRQYYDTVLQLRNVEEQLKNARIELNSTSVKTAEAEKTLTASREPGQDTAEVLQPLSNDEVVIRTSNGPRYLTNKRACVPLSKLKPGTRVSVSAQSLTIMHALPPQVDPQVFKFSTSEPGQKGPTFADVGGLGNELALIREAIELPLTNPEIFHKVGIAPAKSILLTGPPGTGKSLICQALSNTLNCTFIKLVGSQVVQKYIGESSRLIREIFAYARLHAPAILMIDEIDSICGKRSSQGSSSDREIGRTMLALLTELDGFQAKDQNNDLVKCVFCTNRPQSLDPAFLRPGRISRKITIGLPDAVGRFEILKIHSRKMNFDKSCDFSRIVQQSEGFNGADLRNLLTEAGLCAIRANRGVIQMEDLLEAVRILQKNKTLEGRAWDLGGDSMNK</sequence>
<dbReference type="Gene3D" id="1.10.8.60">
    <property type="match status" value="1"/>
</dbReference>
<comment type="caution">
    <text evidence="7">The sequence shown here is derived from an EMBL/GenBank/DDBJ whole genome shotgun (WGS) entry which is preliminary data.</text>
</comment>
<evidence type="ECO:0000313" key="7">
    <source>
        <dbReference type="EMBL" id="CAI9972451.1"/>
    </source>
</evidence>
<keyword evidence="4" id="KW-0647">Proteasome</keyword>
<dbReference type="InterPro" id="IPR027417">
    <property type="entry name" value="P-loop_NTPase"/>
</dbReference>
<dbReference type="InterPro" id="IPR003593">
    <property type="entry name" value="AAA+_ATPase"/>
</dbReference>
<dbReference type="SUPFAM" id="SSF52540">
    <property type="entry name" value="P-loop containing nucleoside triphosphate hydrolases"/>
    <property type="match status" value="1"/>
</dbReference>
<reference evidence="8 9" key="2">
    <citation type="submission" date="2024-07" db="EMBL/GenBank/DDBJ databases">
        <authorList>
            <person name="Akdeniz Z."/>
        </authorList>
    </citation>
    <scope>NUCLEOTIDE SEQUENCE [LARGE SCALE GENOMIC DNA]</scope>
</reference>
<dbReference type="GO" id="GO:0000502">
    <property type="term" value="C:proteasome complex"/>
    <property type="evidence" value="ECO:0007669"/>
    <property type="project" value="UniProtKB-KW"/>
</dbReference>
<evidence type="ECO:0000256" key="1">
    <source>
        <dbReference type="ARBA" id="ARBA00006914"/>
    </source>
</evidence>
<dbReference type="GO" id="GO:0016887">
    <property type="term" value="F:ATP hydrolysis activity"/>
    <property type="evidence" value="ECO:0007669"/>
    <property type="project" value="InterPro"/>
</dbReference>
<name>A0AA86R6Q9_9EUKA</name>
<dbReference type="GO" id="GO:0008233">
    <property type="term" value="F:peptidase activity"/>
    <property type="evidence" value="ECO:0007669"/>
    <property type="project" value="UniProtKB-KW"/>
</dbReference>
<gene>
    <name evidence="8" type="ORF">HINF_LOCUS60022</name>
    <name evidence="7" type="ORF">HINF_LOCUS60096</name>
</gene>
<comment type="similarity">
    <text evidence="1">Belongs to the AAA ATPase family.</text>
</comment>
<keyword evidence="9" id="KW-1185">Reference proteome</keyword>
<dbReference type="Pfam" id="PF00004">
    <property type="entry name" value="AAA"/>
    <property type="match status" value="1"/>
</dbReference>
<dbReference type="Gene3D" id="3.40.50.300">
    <property type="entry name" value="P-loop containing nucleotide triphosphate hydrolases"/>
    <property type="match status" value="1"/>
</dbReference>
<feature type="domain" description="AAA+ ATPase" evidence="6">
    <location>
        <begin position="275"/>
        <end position="418"/>
    </location>
</feature>
<dbReference type="GO" id="GO:0006508">
    <property type="term" value="P:proteolysis"/>
    <property type="evidence" value="ECO:0007669"/>
    <property type="project" value="UniProtKB-KW"/>
</dbReference>
<keyword evidence="7" id="KW-0378">Hydrolase</keyword>
<evidence type="ECO:0000313" key="9">
    <source>
        <dbReference type="Proteomes" id="UP001642409"/>
    </source>
</evidence>
<dbReference type="FunFam" id="3.40.50.300:FF:001025">
    <property type="entry name" value="ATPase family, AAA domain-containing 2B"/>
    <property type="match status" value="1"/>
</dbReference>
<organism evidence="7">
    <name type="scientific">Hexamita inflata</name>
    <dbReference type="NCBI Taxonomy" id="28002"/>
    <lineage>
        <taxon>Eukaryota</taxon>
        <taxon>Metamonada</taxon>
        <taxon>Diplomonadida</taxon>
        <taxon>Hexamitidae</taxon>
        <taxon>Hexamitinae</taxon>
        <taxon>Hexamita</taxon>
    </lineage>
</organism>
<dbReference type="EMBL" id="CAXDID020000348">
    <property type="protein sequence ID" value="CAL6080763.1"/>
    <property type="molecule type" value="Genomic_DNA"/>
</dbReference>
<evidence type="ECO:0000256" key="5">
    <source>
        <dbReference type="ARBA" id="ARBA00023054"/>
    </source>
</evidence>
<dbReference type="GO" id="GO:0005524">
    <property type="term" value="F:ATP binding"/>
    <property type="evidence" value="ECO:0007669"/>
    <property type="project" value="UniProtKB-KW"/>
</dbReference>
<evidence type="ECO:0000259" key="6">
    <source>
        <dbReference type="SMART" id="SM00382"/>
    </source>
</evidence>
<dbReference type="InterPro" id="IPR003959">
    <property type="entry name" value="ATPase_AAA_core"/>
</dbReference>
<dbReference type="PANTHER" id="PTHR23073">
    <property type="entry name" value="26S PROTEASOME REGULATORY SUBUNIT"/>
    <property type="match status" value="1"/>
</dbReference>
<dbReference type="Proteomes" id="UP001642409">
    <property type="component" value="Unassembled WGS sequence"/>
</dbReference>
<evidence type="ECO:0000256" key="4">
    <source>
        <dbReference type="ARBA" id="ARBA00022942"/>
    </source>
</evidence>
<dbReference type="Gene3D" id="2.40.50.140">
    <property type="entry name" value="Nucleic acid-binding proteins"/>
    <property type="match status" value="1"/>
</dbReference>